<dbReference type="Proteomes" id="UP000732377">
    <property type="component" value="Unassembled WGS sequence"/>
</dbReference>
<dbReference type="EMBL" id="PIUK01000024">
    <property type="protein sequence ID" value="MBY6275412.1"/>
    <property type="molecule type" value="Genomic_DNA"/>
</dbReference>
<comment type="caution">
    <text evidence="4">The sequence shown here is derived from an EMBL/GenBank/DDBJ whole genome shotgun (WGS) entry which is preliminary data.</text>
</comment>
<evidence type="ECO:0000313" key="4">
    <source>
        <dbReference type="EMBL" id="MBY6275412.1"/>
    </source>
</evidence>
<proteinExistence type="predicted"/>
<dbReference type="InterPro" id="IPR001119">
    <property type="entry name" value="SLH_dom"/>
</dbReference>
<name>A0A953I1X4_SYMTR</name>
<feature type="region of interest" description="Disordered" evidence="2">
    <location>
        <begin position="250"/>
        <end position="270"/>
    </location>
</feature>
<dbReference type="PROSITE" id="PS51272">
    <property type="entry name" value="SLH"/>
    <property type="match status" value="2"/>
</dbReference>
<sequence length="531" mass="55502">MVRLRKRWDGTDRHVDEGVCMTMTTPRRTDITHRALKRAVAAVALAAALALAAPPVTHGAALWDTAGHWARAEIAAGVAAGYISGFPDGSFRPDQPMTRAEFYTLLTGALGLAPRPGDSAPYAAGHWAARQGRLQAAAAAGLLDPADYGGWLAPDEPVTRREIVLAGVRALGRAHLVGGRALASADAASYPDWLQAWAAEAVHLGILQGYADGALGLDRTATRAEALVMVQRIRYALLAEVAETDEDAVPGARRYPAPGEPTWTVDSGSPARPVFSDGRHGYALNAAVAGYTLLPAPGRAAWLSTVDGGGTYRLYWLADGRAAEVAGGAEPIAALAVAEDGRLWFSRGREILAAAEGGIVERHTLAGQATFGALDGAGALWAVDSTNLYRVAGGKADHYLLPSPLLARVRYVAPAADGSVWLLLRSEEMGGGVEAVRIRGGRVAQEVSLIGGGPQARTAHVQAAVLARRGDDLLILVTAPERAVIRFDLAEGAAARLVLPPEVGEGAQVVPAADGGALVLGRQGRRWRIVD</sequence>
<dbReference type="Pfam" id="PF00395">
    <property type="entry name" value="SLH"/>
    <property type="match status" value="1"/>
</dbReference>
<keyword evidence="1" id="KW-0677">Repeat</keyword>
<evidence type="ECO:0000256" key="1">
    <source>
        <dbReference type="ARBA" id="ARBA00022737"/>
    </source>
</evidence>
<dbReference type="AlphaFoldDB" id="A0A953I1X4"/>
<feature type="domain" description="SLH" evidence="3">
    <location>
        <begin position="57"/>
        <end position="120"/>
    </location>
</feature>
<organism evidence="4 5">
    <name type="scientific">Symbiobacterium thermophilum</name>
    <dbReference type="NCBI Taxonomy" id="2734"/>
    <lineage>
        <taxon>Bacteria</taxon>
        <taxon>Bacillati</taxon>
        <taxon>Bacillota</taxon>
        <taxon>Clostridia</taxon>
        <taxon>Eubacteriales</taxon>
        <taxon>Symbiobacteriaceae</taxon>
        <taxon>Symbiobacterium</taxon>
    </lineage>
</organism>
<evidence type="ECO:0000313" key="5">
    <source>
        <dbReference type="Proteomes" id="UP000732377"/>
    </source>
</evidence>
<evidence type="ECO:0000256" key="2">
    <source>
        <dbReference type="SAM" id="MobiDB-lite"/>
    </source>
</evidence>
<dbReference type="SUPFAM" id="SSF63829">
    <property type="entry name" value="Calcium-dependent phosphotriesterase"/>
    <property type="match status" value="1"/>
</dbReference>
<feature type="domain" description="SLH" evidence="3">
    <location>
        <begin position="181"/>
        <end position="244"/>
    </location>
</feature>
<evidence type="ECO:0000259" key="3">
    <source>
        <dbReference type="PROSITE" id="PS51272"/>
    </source>
</evidence>
<protein>
    <recommendedName>
        <fullName evidence="3">SLH domain-containing protein</fullName>
    </recommendedName>
</protein>
<reference evidence="4" key="1">
    <citation type="submission" date="2017-11" db="EMBL/GenBank/DDBJ databases">
        <title>Three new genomes from thermophilic consortium.</title>
        <authorList>
            <person name="Quaggio R."/>
            <person name="Amgarten D."/>
            <person name="Setubal J.C."/>
        </authorList>
    </citation>
    <scope>NUCLEOTIDE SEQUENCE</scope>
    <source>
        <strain evidence="4">ZCTH01-B2</strain>
    </source>
</reference>
<accession>A0A953I1X4</accession>
<gene>
    <name evidence="4" type="ORF">CWE10_04205</name>
</gene>